<dbReference type="InParanoid" id="M4BBD7"/>
<dbReference type="EnsemblProtists" id="HpaT803599">
    <property type="protein sequence ID" value="HpaP803599"/>
    <property type="gene ID" value="HpaG803599"/>
</dbReference>
<accession>M4BBD7</accession>
<dbReference type="EMBL" id="JH598095">
    <property type="status" value="NOT_ANNOTATED_CDS"/>
    <property type="molecule type" value="Genomic_DNA"/>
</dbReference>
<dbReference type="AlphaFoldDB" id="M4BBD7"/>
<dbReference type="VEuPathDB" id="FungiDB:HpaG803599"/>
<reference evidence="2" key="1">
    <citation type="journal article" date="2010" name="Science">
        <title>Signatures of adaptation to obligate biotrophy in the Hyaloperonospora arabidopsidis genome.</title>
        <authorList>
            <person name="Baxter L."/>
            <person name="Tripathy S."/>
            <person name="Ishaque N."/>
            <person name="Boot N."/>
            <person name="Cabral A."/>
            <person name="Kemen E."/>
            <person name="Thines M."/>
            <person name="Ah-Fong A."/>
            <person name="Anderson R."/>
            <person name="Badejoko W."/>
            <person name="Bittner-Eddy P."/>
            <person name="Boore J.L."/>
            <person name="Chibucos M.C."/>
            <person name="Coates M."/>
            <person name="Dehal P."/>
            <person name="Delehaunty K."/>
            <person name="Dong S."/>
            <person name="Downton P."/>
            <person name="Dumas B."/>
            <person name="Fabro G."/>
            <person name="Fronick C."/>
            <person name="Fuerstenberg S.I."/>
            <person name="Fulton L."/>
            <person name="Gaulin E."/>
            <person name="Govers F."/>
            <person name="Hughes L."/>
            <person name="Humphray S."/>
            <person name="Jiang R.H."/>
            <person name="Judelson H."/>
            <person name="Kamoun S."/>
            <person name="Kyung K."/>
            <person name="Meijer H."/>
            <person name="Minx P."/>
            <person name="Morris P."/>
            <person name="Nelson J."/>
            <person name="Phuntumart V."/>
            <person name="Qutob D."/>
            <person name="Rehmany A."/>
            <person name="Rougon-Cardoso A."/>
            <person name="Ryden P."/>
            <person name="Torto-Alalibo T."/>
            <person name="Studholme D."/>
            <person name="Wang Y."/>
            <person name="Win J."/>
            <person name="Wood J."/>
            <person name="Clifton S.W."/>
            <person name="Rogers J."/>
            <person name="Van den Ackerveken G."/>
            <person name="Jones J.D."/>
            <person name="McDowell J.M."/>
            <person name="Beynon J."/>
            <person name="Tyler B.M."/>
        </authorList>
    </citation>
    <scope>NUCLEOTIDE SEQUENCE [LARGE SCALE GENOMIC DNA]</scope>
    <source>
        <strain evidence="2">Emoy2</strain>
    </source>
</reference>
<evidence type="ECO:0000313" key="1">
    <source>
        <dbReference type="EnsemblProtists" id="HpaP803599"/>
    </source>
</evidence>
<sequence>MAGLLITGQCSRIDAAFMKMILFLAANYELIPPTIPAICRADINSYVPKRPSELRSFDIVDLLNNGGYDDDTDDFEELGDDEYTGGDNEECAVNLVNIQAENYPDYIDADIA</sequence>
<proteinExistence type="predicted"/>
<dbReference type="Proteomes" id="UP000011713">
    <property type="component" value="Unassembled WGS sequence"/>
</dbReference>
<organism evidence="1 2">
    <name type="scientific">Hyaloperonospora arabidopsidis (strain Emoy2)</name>
    <name type="common">Downy mildew agent</name>
    <name type="synonym">Peronospora arabidopsidis</name>
    <dbReference type="NCBI Taxonomy" id="559515"/>
    <lineage>
        <taxon>Eukaryota</taxon>
        <taxon>Sar</taxon>
        <taxon>Stramenopiles</taxon>
        <taxon>Oomycota</taxon>
        <taxon>Peronosporomycetes</taxon>
        <taxon>Peronosporales</taxon>
        <taxon>Peronosporaceae</taxon>
        <taxon>Hyaloperonospora</taxon>
    </lineage>
</organism>
<dbReference type="HOGENOM" id="CLU_2150694_0_0_1"/>
<name>M4BBD7_HYAAE</name>
<evidence type="ECO:0000313" key="2">
    <source>
        <dbReference type="Proteomes" id="UP000011713"/>
    </source>
</evidence>
<protein>
    <submittedName>
        <fullName evidence="1">Uncharacterized protein</fullName>
    </submittedName>
</protein>
<reference evidence="1" key="2">
    <citation type="submission" date="2015-06" db="UniProtKB">
        <authorList>
            <consortium name="EnsemblProtists"/>
        </authorList>
    </citation>
    <scope>IDENTIFICATION</scope>
    <source>
        <strain evidence="1">Emoy2</strain>
    </source>
</reference>
<keyword evidence="2" id="KW-1185">Reference proteome</keyword>